<evidence type="ECO:0000256" key="4">
    <source>
        <dbReference type="ARBA" id="ARBA00022722"/>
    </source>
</evidence>
<dbReference type="GeneID" id="66609286"/>
<keyword evidence="1 11" id="KW-0963">Cytoplasm</keyword>
<proteinExistence type="inferred from homology"/>
<keyword evidence="4 11" id="KW-0540">Nuclease</keyword>
<comment type="catalytic activity">
    <reaction evidence="11">
        <text>Endonucleolytic cleavage of RNA, removing 21 and 42 nucleotides, respectively, from the 5'- and 3'-termini of a 5S-rRNA precursor.</text>
        <dbReference type="EC" id="3.1.26.8"/>
    </reaction>
</comment>
<comment type="similarity">
    <text evidence="11">Belongs to the ribonuclease M5 family.</text>
</comment>
<organism evidence="14 15">
    <name type="scientific">Mycoplasmoides pneumoniae (strain ATCC 15531 / DSM 23978 / CIP 103766 / NBRC 14401 / NCTC 10119 / FH)</name>
    <name type="common">Mycoplasma pneumoniae</name>
    <dbReference type="NCBI Taxonomy" id="722438"/>
    <lineage>
        <taxon>Bacteria</taxon>
        <taxon>Bacillati</taxon>
        <taxon>Mycoplasmatota</taxon>
        <taxon>Mycoplasmoidales</taxon>
        <taxon>Mycoplasmoidaceae</taxon>
        <taxon>Mycoplasmoides</taxon>
    </lineage>
</organism>
<keyword evidence="6 11" id="KW-0699">rRNA-binding</keyword>
<evidence type="ECO:0000256" key="7">
    <source>
        <dbReference type="ARBA" id="ARBA00022759"/>
    </source>
</evidence>
<name>A0A0H3DM63_MYCPB</name>
<dbReference type="SMR" id="A0A0H3DM63"/>
<dbReference type="eggNOG" id="COG1658">
    <property type="taxonomic scope" value="Bacteria"/>
</dbReference>
<comment type="function">
    <text evidence="11">Required for correct processing of both the 5' and 3' ends of 5S rRNA precursor. Cleaves both sides of a double-stranded region yielding mature 5S rRNA in one step.</text>
</comment>
<dbReference type="PATRIC" id="fig|722438.3.peg.77"/>
<dbReference type="PaxDb" id="722438-MPNE_0081"/>
<dbReference type="Gene3D" id="3.40.1360.10">
    <property type="match status" value="1"/>
</dbReference>
<evidence type="ECO:0000259" key="13">
    <source>
        <dbReference type="PROSITE" id="PS50880"/>
    </source>
</evidence>
<gene>
    <name evidence="11 14" type="primary">rnmV</name>
    <name evidence="14" type="ordered locus">MPNE_0081</name>
</gene>
<keyword evidence="5" id="KW-0479">Metal-binding</keyword>
<dbReference type="KEGG" id="mpj:MPNE_0081"/>
<dbReference type="GO" id="GO:0005737">
    <property type="term" value="C:cytoplasm"/>
    <property type="evidence" value="ECO:0007669"/>
    <property type="project" value="UniProtKB-SubCell"/>
</dbReference>
<dbReference type="HAMAP" id="MF_01469">
    <property type="entry name" value="RNase_M5"/>
    <property type="match status" value="1"/>
</dbReference>
<keyword evidence="3 11" id="KW-0698">rRNA processing</keyword>
<dbReference type="GO" id="GO:0006364">
    <property type="term" value="P:rRNA processing"/>
    <property type="evidence" value="ECO:0007669"/>
    <property type="project" value="UniProtKB-UniRule"/>
</dbReference>
<dbReference type="PANTHER" id="PTHR39156:SF1">
    <property type="entry name" value="RIBONUCLEASE M5"/>
    <property type="match status" value="1"/>
</dbReference>
<protein>
    <recommendedName>
        <fullName evidence="11 12">Ribonuclease M5</fullName>
        <ecNumber evidence="11 12">3.1.26.8</ecNumber>
    </recommendedName>
    <alternativeName>
        <fullName evidence="11">RNase M5</fullName>
    </alternativeName>
    <alternativeName>
        <fullName evidence="11">Ribosomal RNA terminal maturase M5</fullName>
    </alternativeName>
</protein>
<keyword evidence="9" id="KW-0460">Magnesium</keyword>
<feature type="domain" description="Toprim" evidence="13">
    <location>
        <begin position="10"/>
        <end position="103"/>
    </location>
</feature>
<dbReference type="HOGENOM" id="CLU_109405_1_0_14"/>
<evidence type="ECO:0000256" key="5">
    <source>
        <dbReference type="ARBA" id="ARBA00022723"/>
    </source>
</evidence>
<dbReference type="NCBIfam" id="TIGR00334">
    <property type="entry name" value="5S_RNA_mat_M5"/>
    <property type="match status" value="1"/>
</dbReference>
<evidence type="ECO:0000313" key="15">
    <source>
        <dbReference type="Proteomes" id="UP000007756"/>
    </source>
</evidence>
<evidence type="ECO:0000256" key="8">
    <source>
        <dbReference type="ARBA" id="ARBA00022801"/>
    </source>
</evidence>
<dbReference type="GO" id="GO:0046872">
    <property type="term" value="F:metal ion binding"/>
    <property type="evidence" value="ECO:0007669"/>
    <property type="project" value="UniProtKB-KW"/>
</dbReference>
<reference evidence="14 15" key="1">
    <citation type="journal article" date="2010" name="Appl. Environ. Microbiol.">
        <title>Targeted chromosomal knockouts in Mycoplasma pneumoniae.</title>
        <authorList>
            <person name="Krishnakumar R."/>
            <person name="Assad-Garcia N."/>
            <person name="Benders G.A."/>
            <person name="Phan Q."/>
            <person name="Montague M.G."/>
            <person name="Glass J.I."/>
        </authorList>
    </citation>
    <scope>NUCLEOTIDE SEQUENCE [LARGE SCALE GENOMIC DNA]</scope>
    <source>
        <strain evidence="15">ATCC 15531 / DSM 22911 / NBRC 14401 / NCTC 10119 / FH</strain>
    </source>
</reference>
<dbReference type="InterPro" id="IPR006171">
    <property type="entry name" value="TOPRIM_dom"/>
</dbReference>
<dbReference type="EC" id="3.1.26.8" evidence="11 12"/>
<evidence type="ECO:0000313" key="14">
    <source>
        <dbReference type="EMBL" id="ADK86860.1"/>
    </source>
</evidence>
<keyword evidence="8 11" id="KW-0378">Hydrolase</keyword>
<dbReference type="Pfam" id="PF13331">
    <property type="entry name" value="DUF4093"/>
    <property type="match status" value="1"/>
</dbReference>
<evidence type="ECO:0000256" key="1">
    <source>
        <dbReference type="ARBA" id="ARBA00022490"/>
    </source>
</evidence>
<dbReference type="AlphaFoldDB" id="A0A0H3DM63"/>
<keyword evidence="7 11" id="KW-0255">Endonuclease</keyword>
<dbReference type="GO" id="GO:0019843">
    <property type="term" value="F:rRNA binding"/>
    <property type="evidence" value="ECO:0007669"/>
    <property type="project" value="UniProtKB-KW"/>
</dbReference>
<accession>A0A0H3DM63</accession>
<evidence type="ECO:0000256" key="3">
    <source>
        <dbReference type="ARBA" id="ARBA00022552"/>
    </source>
</evidence>
<evidence type="ECO:0000256" key="9">
    <source>
        <dbReference type="ARBA" id="ARBA00022842"/>
    </source>
</evidence>
<dbReference type="RefSeq" id="WP_010874429.1">
    <property type="nucleotide sequence ID" value="NZ_CP010546.1"/>
</dbReference>
<dbReference type="InterPro" id="IPR004466">
    <property type="entry name" value="RNase_M5"/>
</dbReference>
<dbReference type="EMBL" id="CP002077">
    <property type="protein sequence ID" value="ADK86860.1"/>
    <property type="molecule type" value="Genomic_DNA"/>
</dbReference>
<evidence type="ECO:0000256" key="6">
    <source>
        <dbReference type="ARBA" id="ARBA00022730"/>
    </source>
</evidence>
<dbReference type="PANTHER" id="PTHR39156">
    <property type="entry name" value="RIBONUCLEASE M5"/>
    <property type="match status" value="1"/>
</dbReference>
<dbReference type="Proteomes" id="UP000007756">
    <property type="component" value="Chromosome"/>
</dbReference>
<dbReference type="SMART" id="SM00493">
    <property type="entry name" value="TOPRIM"/>
    <property type="match status" value="1"/>
</dbReference>
<evidence type="ECO:0000256" key="10">
    <source>
        <dbReference type="ARBA" id="ARBA00022884"/>
    </source>
</evidence>
<keyword evidence="2 11" id="KW-0690">Ribosome biogenesis</keyword>
<evidence type="ECO:0000256" key="12">
    <source>
        <dbReference type="NCBIfam" id="TIGR00334"/>
    </source>
</evidence>
<dbReference type="SUPFAM" id="SSF110455">
    <property type="entry name" value="Toprim domain"/>
    <property type="match status" value="1"/>
</dbReference>
<evidence type="ECO:0000256" key="11">
    <source>
        <dbReference type="HAMAP-Rule" id="MF_01469"/>
    </source>
</evidence>
<dbReference type="InterPro" id="IPR025156">
    <property type="entry name" value="RNase_M5_C"/>
</dbReference>
<comment type="subcellular location">
    <subcellularLocation>
        <location evidence="11">Cytoplasm</location>
    </subcellularLocation>
</comment>
<dbReference type="Pfam" id="PF01751">
    <property type="entry name" value="Toprim"/>
    <property type="match status" value="1"/>
</dbReference>
<sequence>MDKKTRLKLDGVIVCEGKTDQARLQQLFDVSVITTNGSALNQRTINLIKAVAKKQPVILFLDPDVAGQKIRRQLEQHLDKYESCFIARKDMKPNSTKIGVAEATDAALIQALQQRQVFTKTTQPTLSWEQYLELNLNSKSKRLALCNKLHLSYFNHKQLFRKLNLLQLTFDQVCQLLK</sequence>
<dbReference type="PROSITE" id="PS50880">
    <property type="entry name" value="TOPRIM"/>
    <property type="match status" value="1"/>
</dbReference>
<evidence type="ECO:0000256" key="2">
    <source>
        <dbReference type="ARBA" id="ARBA00022517"/>
    </source>
</evidence>
<dbReference type="STRING" id="722438.F539_00395"/>
<dbReference type="GO" id="GO:0043822">
    <property type="term" value="F:ribonuclease M5 activity"/>
    <property type="evidence" value="ECO:0007669"/>
    <property type="project" value="UniProtKB-UniRule"/>
</dbReference>
<dbReference type="InterPro" id="IPR034141">
    <property type="entry name" value="TOPRIM_RNase_M5-like"/>
</dbReference>
<dbReference type="CDD" id="cd01027">
    <property type="entry name" value="TOPRIM_RNase_M5_like"/>
    <property type="match status" value="1"/>
</dbReference>
<keyword evidence="10 11" id="KW-0694">RNA-binding</keyword>